<reference evidence="6" key="1">
    <citation type="journal article" date="2020" name="mSystems">
        <title>Genome- and Community-Level Interaction Insights into Carbon Utilization and Element Cycling Functions of Hydrothermarchaeota in Hydrothermal Sediment.</title>
        <authorList>
            <person name="Zhou Z."/>
            <person name="Liu Y."/>
            <person name="Xu W."/>
            <person name="Pan J."/>
            <person name="Luo Z.H."/>
            <person name="Li M."/>
        </authorList>
    </citation>
    <scope>NUCLEOTIDE SEQUENCE [LARGE SCALE GENOMIC DNA]</scope>
    <source>
        <strain evidence="6">SpSt-1056</strain>
    </source>
</reference>
<dbReference type="Gene3D" id="1.10.40.30">
    <property type="entry name" value="Fumarase/aspartase (C-terminal domain)"/>
    <property type="match status" value="1"/>
</dbReference>
<feature type="domain" description="Fumarate lyase N-terminal" evidence="4">
    <location>
        <begin position="63"/>
        <end position="311"/>
    </location>
</feature>
<gene>
    <name evidence="6" type="ORF">ENM11_06045</name>
</gene>
<evidence type="ECO:0000313" key="6">
    <source>
        <dbReference type="EMBL" id="HHK68696.1"/>
    </source>
</evidence>
<evidence type="ECO:0000256" key="3">
    <source>
        <dbReference type="ARBA" id="ARBA00022755"/>
    </source>
</evidence>
<dbReference type="Gene3D" id="1.20.200.10">
    <property type="entry name" value="Fumarase/aspartase (Central domain)"/>
    <property type="match status" value="1"/>
</dbReference>
<dbReference type="PANTHER" id="PTHR43411">
    <property type="entry name" value="ADENYLOSUCCINATE LYASE"/>
    <property type="match status" value="1"/>
</dbReference>
<dbReference type="PRINTS" id="PR00149">
    <property type="entry name" value="FUMRATELYASE"/>
</dbReference>
<organism evidence="6">
    <name type="scientific">Caldiarchaeum subterraneum</name>
    <dbReference type="NCBI Taxonomy" id="311458"/>
    <lineage>
        <taxon>Archaea</taxon>
        <taxon>Nitrososphaerota</taxon>
        <taxon>Candidatus Caldarchaeales</taxon>
        <taxon>Candidatus Caldarchaeaceae</taxon>
        <taxon>Candidatus Caldarchaeum</taxon>
    </lineage>
</organism>
<sequence length="465" mass="52284">MTSDDPLNPLEAITPVDGRYRESLRECSRYFSEHALIRYRLFVEVRFLHAFLEAIGWRGNLLKLEALARNVLEMPVSDAEEVKQLEKKLGHDVAAATSYLEKRLDQLSLSELKPFVHFGLTSEDVNNVAYSLMAKSFINETYIPEMLKLVETLTDLAEKHRSTAFLARTHGQPAVPTTFGSYIANYAYRLASLVSKLKNIKLQAKLGGAVGDLSSLKTTYPEVDWLAFAERFVNSFGLEHTPASTQILPHERMSELLNTIASANTLTANLCRDMWILGSLGLVAFSKHAAEVHSSTMPQKRNPLLFENAEGALDLSTSMLSYMSTRLISSRLHRDLSDSIIKRFYGTALALSLLGVKNTYRALAEVYVNTEAMRKEVETHKHAIMLEAVQLMLRKHGVEDGYKIAAEAAEKGFEWLEQQLKKLGKDPTTIIKTTDHYIQAAAEKTTFLLNKTRNILSYLGNQLPR</sequence>
<evidence type="ECO:0000259" key="5">
    <source>
        <dbReference type="Pfam" id="PF08328"/>
    </source>
</evidence>
<protein>
    <submittedName>
        <fullName evidence="6">Adenylosuccinate lyase</fullName>
        <ecNumber evidence="6">4.3.2.2</ecNumber>
    </submittedName>
</protein>
<name>A0A7C5LEK0_CALS0</name>
<dbReference type="InterPro" id="IPR008948">
    <property type="entry name" value="L-Aspartase-like"/>
</dbReference>
<dbReference type="GO" id="GO:0004018">
    <property type="term" value="F:N6-(1,2-dicarboxyethyl)AMP AMP-lyase (fumarate-forming) activity"/>
    <property type="evidence" value="ECO:0007669"/>
    <property type="project" value="InterPro"/>
</dbReference>
<dbReference type="InterPro" id="IPR024083">
    <property type="entry name" value="Fumarase/histidase_N"/>
</dbReference>
<evidence type="ECO:0000256" key="1">
    <source>
        <dbReference type="ARBA" id="ARBA00004706"/>
    </source>
</evidence>
<dbReference type="InterPro" id="IPR013539">
    <property type="entry name" value="PurB_C"/>
</dbReference>
<comment type="caution">
    <text evidence="6">The sequence shown here is derived from an EMBL/GenBank/DDBJ whole genome shotgun (WGS) entry which is preliminary data.</text>
</comment>
<dbReference type="EC" id="4.3.2.2" evidence="6"/>
<dbReference type="SUPFAM" id="SSF48557">
    <property type="entry name" value="L-aspartase-like"/>
    <property type="match status" value="1"/>
</dbReference>
<dbReference type="GO" id="GO:0006188">
    <property type="term" value="P:IMP biosynthetic process"/>
    <property type="evidence" value="ECO:0007669"/>
    <property type="project" value="InterPro"/>
</dbReference>
<comment type="pathway">
    <text evidence="1">Purine metabolism; IMP biosynthesis via de novo pathway; 5-amino-1-(5-phospho-D-ribosyl)imidazole-4-carboxamide from 5-amino-1-(5-phospho-D-ribosyl)imidazole-4-carboxylate: step 2/2.</text>
</comment>
<dbReference type="EMBL" id="DRWN01000050">
    <property type="protein sequence ID" value="HHK68696.1"/>
    <property type="molecule type" value="Genomic_DNA"/>
</dbReference>
<accession>A0A7C5LEK0</accession>
<dbReference type="Pfam" id="PF08328">
    <property type="entry name" value="ASL_C"/>
    <property type="match status" value="1"/>
</dbReference>
<dbReference type="InterPro" id="IPR047136">
    <property type="entry name" value="PurB_bact"/>
</dbReference>
<keyword evidence="3" id="KW-0658">Purine biosynthesis</keyword>
<evidence type="ECO:0000259" key="4">
    <source>
        <dbReference type="Pfam" id="PF00206"/>
    </source>
</evidence>
<comment type="pathway">
    <text evidence="2">Purine metabolism; AMP biosynthesis via de novo pathway; AMP from IMP: step 2/2.</text>
</comment>
<dbReference type="InterPro" id="IPR000362">
    <property type="entry name" value="Fumarate_lyase_fam"/>
</dbReference>
<keyword evidence="6" id="KW-0456">Lyase</keyword>
<feature type="domain" description="Adenylosuccinate lyase PurB C-terminal" evidence="5">
    <location>
        <begin position="330"/>
        <end position="421"/>
    </location>
</feature>
<dbReference type="AlphaFoldDB" id="A0A7C5LEK0"/>
<dbReference type="InterPro" id="IPR022761">
    <property type="entry name" value="Fumarate_lyase_N"/>
</dbReference>
<dbReference type="Gene3D" id="1.10.275.10">
    <property type="entry name" value="Fumarase/aspartase (N-terminal domain)"/>
    <property type="match status" value="1"/>
</dbReference>
<evidence type="ECO:0000256" key="2">
    <source>
        <dbReference type="ARBA" id="ARBA00004734"/>
    </source>
</evidence>
<proteinExistence type="predicted"/>
<dbReference type="PANTHER" id="PTHR43411:SF1">
    <property type="entry name" value="ADENYLOSUCCINATE LYASE"/>
    <property type="match status" value="1"/>
</dbReference>
<dbReference type="Pfam" id="PF00206">
    <property type="entry name" value="Lyase_1"/>
    <property type="match status" value="1"/>
</dbReference>